<dbReference type="InterPro" id="IPR036869">
    <property type="entry name" value="J_dom_sf"/>
</dbReference>
<dbReference type="Pfam" id="PF12171">
    <property type="entry name" value="zf-C2H2_jaz"/>
    <property type="match status" value="1"/>
</dbReference>
<dbReference type="GO" id="GO:0008270">
    <property type="term" value="F:zinc ion binding"/>
    <property type="evidence" value="ECO:0007669"/>
    <property type="project" value="UniProtKB-KW"/>
</dbReference>
<dbReference type="AlphaFoldDB" id="A0A6A6W6D9"/>
<gene>
    <name evidence="8" type="ORF">EJ05DRAFT_476443</name>
</gene>
<evidence type="ECO:0000256" key="3">
    <source>
        <dbReference type="ARBA" id="ARBA00022833"/>
    </source>
</evidence>
<dbReference type="InterPro" id="IPR018253">
    <property type="entry name" value="DnaJ_domain_CS"/>
</dbReference>
<dbReference type="PANTHER" id="PTHR44029">
    <property type="entry name" value="DNAJ HOMOLOG SUBFAMILY C MEMBER 21"/>
    <property type="match status" value="1"/>
</dbReference>
<keyword evidence="3" id="KW-0862">Zinc</keyword>
<dbReference type="Gene3D" id="1.10.287.110">
    <property type="entry name" value="DnaJ domain"/>
    <property type="match status" value="1"/>
</dbReference>
<evidence type="ECO:0000256" key="2">
    <source>
        <dbReference type="ARBA" id="ARBA00022771"/>
    </source>
</evidence>
<accession>A0A6A6W6D9</accession>
<evidence type="ECO:0000313" key="8">
    <source>
        <dbReference type="EMBL" id="KAF2758183.1"/>
    </source>
</evidence>
<dbReference type="InterPro" id="IPR022755">
    <property type="entry name" value="Znf_C2H2_jaz"/>
</dbReference>
<dbReference type="Proteomes" id="UP000799437">
    <property type="component" value="Unassembled WGS sequence"/>
</dbReference>
<evidence type="ECO:0000259" key="7">
    <source>
        <dbReference type="PROSITE" id="PS50157"/>
    </source>
</evidence>
<dbReference type="SUPFAM" id="SSF46565">
    <property type="entry name" value="Chaperone J-domain"/>
    <property type="match status" value="1"/>
</dbReference>
<evidence type="ECO:0000259" key="6">
    <source>
        <dbReference type="PROSITE" id="PS50076"/>
    </source>
</evidence>
<dbReference type="SUPFAM" id="SSF57667">
    <property type="entry name" value="beta-beta-alpha zinc fingers"/>
    <property type="match status" value="1"/>
</dbReference>
<dbReference type="PROSITE" id="PS50157">
    <property type="entry name" value="ZINC_FINGER_C2H2_2"/>
    <property type="match status" value="1"/>
</dbReference>
<protein>
    <submittedName>
        <fullName evidence="8">DnaJ-domain-containing protein</fullName>
    </submittedName>
</protein>
<proteinExistence type="predicted"/>
<dbReference type="GeneID" id="54485088"/>
<dbReference type="OrthoDB" id="5894at2759"/>
<feature type="compositionally biased region" description="Basic residues" evidence="5">
    <location>
        <begin position="549"/>
        <end position="559"/>
    </location>
</feature>
<feature type="region of interest" description="Disordered" evidence="5">
    <location>
        <begin position="540"/>
        <end position="559"/>
    </location>
</feature>
<evidence type="ECO:0000256" key="5">
    <source>
        <dbReference type="SAM" id="MobiDB-lite"/>
    </source>
</evidence>
<dbReference type="GO" id="GO:0003676">
    <property type="term" value="F:nucleic acid binding"/>
    <property type="evidence" value="ECO:0007669"/>
    <property type="project" value="InterPro"/>
</dbReference>
<dbReference type="InterPro" id="IPR054076">
    <property type="entry name" value="ZUO1-like_ZHD"/>
</dbReference>
<dbReference type="PRINTS" id="PR00625">
    <property type="entry name" value="JDOMAIN"/>
</dbReference>
<dbReference type="InterPro" id="IPR001623">
    <property type="entry name" value="DnaJ_domain"/>
</dbReference>
<feature type="domain" description="J" evidence="6">
    <location>
        <begin position="24"/>
        <end position="90"/>
    </location>
</feature>
<dbReference type="GO" id="GO:0005737">
    <property type="term" value="C:cytoplasm"/>
    <property type="evidence" value="ECO:0007669"/>
    <property type="project" value="TreeGrafter"/>
</dbReference>
<dbReference type="PROSITE" id="PS00636">
    <property type="entry name" value="DNAJ_1"/>
    <property type="match status" value="1"/>
</dbReference>
<dbReference type="PROSITE" id="PS50076">
    <property type="entry name" value="DNAJ_2"/>
    <property type="match status" value="1"/>
</dbReference>
<dbReference type="PROSITE" id="PS00028">
    <property type="entry name" value="ZINC_FINGER_C2H2_1"/>
    <property type="match status" value="2"/>
</dbReference>
<dbReference type="EMBL" id="ML996572">
    <property type="protein sequence ID" value="KAF2758183.1"/>
    <property type="molecule type" value="Genomic_DNA"/>
</dbReference>
<feature type="compositionally biased region" description="Basic and acidic residues" evidence="5">
    <location>
        <begin position="453"/>
        <end position="469"/>
    </location>
</feature>
<evidence type="ECO:0000256" key="4">
    <source>
        <dbReference type="PROSITE-ProRule" id="PRU00042"/>
    </source>
</evidence>
<feature type="compositionally biased region" description="Polar residues" evidence="5">
    <location>
        <begin position="425"/>
        <end position="439"/>
    </location>
</feature>
<dbReference type="Pfam" id="PF00226">
    <property type="entry name" value="DnaJ"/>
    <property type="match status" value="1"/>
</dbReference>
<feature type="region of interest" description="Disordered" evidence="5">
    <location>
        <begin position="376"/>
        <end position="512"/>
    </location>
</feature>
<dbReference type="Gene3D" id="3.30.160.60">
    <property type="entry name" value="Classic Zinc Finger"/>
    <property type="match status" value="1"/>
</dbReference>
<dbReference type="InterPro" id="IPR051964">
    <property type="entry name" value="Chaperone_stress_response"/>
</dbReference>
<evidence type="ECO:0000256" key="1">
    <source>
        <dbReference type="ARBA" id="ARBA00022723"/>
    </source>
</evidence>
<reference evidence="8" key="1">
    <citation type="journal article" date="2020" name="Stud. Mycol.">
        <title>101 Dothideomycetes genomes: a test case for predicting lifestyles and emergence of pathogens.</title>
        <authorList>
            <person name="Haridas S."/>
            <person name="Albert R."/>
            <person name="Binder M."/>
            <person name="Bloem J."/>
            <person name="Labutti K."/>
            <person name="Salamov A."/>
            <person name="Andreopoulos B."/>
            <person name="Baker S."/>
            <person name="Barry K."/>
            <person name="Bills G."/>
            <person name="Bluhm B."/>
            <person name="Cannon C."/>
            <person name="Castanera R."/>
            <person name="Culley D."/>
            <person name="Daum C."/>
            <person name="Ezra D."/>
            <person name="Gonzalez J."/>
            <person name="Henrissat B."/>
            <person name="Kuo A."/>
            <person name="Liang C."/>
            <person name="Lipzen A."/>
            <person name="Lutzoni F."/>
            <person name="Magnuson J."/>
            <person name="Mondo S."/>
            <person name="Nolan M."/>
            <person name="Ohm R."/>
            <person name="Pangilinan J."/>
            <person name="Park H.-J."/>
            <person name="Ramirez L."/>
            <person name="Alfaro M."/>
            <person name="Sun H."/>
            <person name="Tritt A."/>
            <person name="Yoshinaga Y."/>
            <person name="Zwiers L.-H."/>
            <person name="Turgeon B."/>
            <person name="Goodwin S."/>
            <person name="Spatafora J."/>
            <person name="Crous P."/>
            <person name="Grigoriev I."/>
        </authorList>
    </citation>
    <scope>NUCLEOTIDE SEQUENCE</scope>
    <source>
        <strain evidence="8">CBS 121739</strain>
    </source>
</reference>
<keyword evidence="1" id="KW-0479">Metal-binding</keyword>
<dbReference type="InterPro" id="IPR013087">
    <property type="entry name" value="Znf_C2H2_type"/>
</dbReference>
<dbReference type="CDD" id="cd06257">
    <property type="entry name" value="DnaJ"/>
    <property type="match status" value="1"/>
</dbReference>
<name>A0A6A6W6D9_9PEZI</name>
<dbReference type="SMART" id="SM00451">
    <property type="entry name" value="ZnF_U1"/>
    <property type="match status" value="1"/>
</dbReference>
<sequence length="559" mass="62835">MGANQSSNTGSAGASQNGGEVKTSYYELLGVERQATDDELKKAYRRKALELHPDRNYGDVDRATKLFAEIQAAYEVLSDPQERAWYDSHEQIILRGGEPTDEGNYEADLGITSADEVTALMRKFNRNVDFSNSPSGFFGFLRDIFEKLAKEEMAAAHMVGGQARDYPSFGHKNDDYDDVVREFYAVWISFATLKTFSWKHKYRKSEADDRWQRRAVDKENARLAEQGRREFNEAVRTLVAFVRKRDPRYTPNTQTDDERAKAMRDAVKAQAARQRAQNEALKNQAIPEWATRRAPDELEESEEEVVEEEHFECMACKKTFKSEKQWDAHEKSKKHQKAVQTLKKKMRKENAHFGLDDDFSSSGGVVTPVEVEAEDYETAKSVIHPHANRDENKDEETGEDLAEVLENISVASQVENHGTKVTIEGETTINSPTPTSADQANDIEDLTAAQESDSEHSEPDSSEQNHKSGSEMPVIMKKDSDDYDISTVPRMGKAAQKRAKRAAKQAATDEDELRHKCAVCNTGFPSKTRLFQHINDLGHAAPVTATKGAKGKGGKGKRK</sequence>
<feature type="compositionally biased region" description="Acidic residues" evidence="5">
    <location>
        <begin position="393"/>
        <end position="403"/>
    </location>
</feature>
<keyword evidence="2 4" id="KW-0863">Zinc-finger</keyword>
<dbReference type="PANTHER" id="PTHR44029:SF1">
    <property type="entry name" value="DNAJ HOMOLOG SUBFAMILY C MEMBER 21"/>
    <property type="match status" value="1"/>
</dbReference>
<keyword evidence="9" id="KW-1185">Reference proteome</keyword>
<dbReference type="SMART" id="SM00355">
    <property type="entry name" value="ZnF_C2H2"/>
    <property type="match status" value="2"/>
</dbReference>
<dbReference type="InterPro" id="IPR036236">
    <property type="entry name" value="Znf_C2H2_sf"/>
</dbReference>
<dbReference type="Pfam" id="PF21884">
    <property type="entry name" value="ZUO1-like_ZHD"/>
    <property type="match status" value="1"/>
</dbReference>
<dbReference type="RefSeq" id="XP_033600634.1">
    <property type="nucleotide sequence ID" value="XM_033744034.1"/>
</dbReference>
<evidence type="ECO:0000313" key="9">
    <source>
        <dbReference type="Proteomes" id="UP000799437"/>
    </source>
</evidence>
<organism evidence="8 9">
    <name type="scientific">Pseudovirgaria hyperparasitica</name>
    <dbReference type="NCBI Taxonomy" id="470096"/>
    <lineage>
        <taxon>Eukaryota</taxon>
        <taxon>Fungi</taxon>
        <taxon>Dikarya</taxon>
        <taxon>Ascomycota</taxon>
        <taxon>Pezizomycotina</taxon>
        <taxon>Dothideomycetes</taxon>
        <taxon>Dothideomycetes incertae sedis</taxon>
        <taxon>Acrospermales</taxon>
        <taxon>Acrospermaceae</taxon>
        <taxon>Pseudovirgaria</taxon>
    </lineage>
</organism>
<dbReference type="SMART" id="SM00271">
    <property type="entry name" value="DnaJ"/>
    <property type="match status" value="1"/>
</dbReference>
<dbReference type="InterPro" id="IPR003604">
    <property type="entry name" value="Matrin/U1-like-C_Znf_C2H2"/>
</dbReference>
<feature type="domain" description="C2H2-type" evidence="7">
    <location>
        <begin position="311"/>
        <end position="335"/>
    </location>
</feature>